<protein>
    <submittedName>
        <fullName evidence="1">Uncharacterized protein</fullName>
    </submittedName>
</protein>
<gene>
    <name evidence="1" type="ORF">AB0H04_29950</name>
</gene>
<name>A0ABV3AGH9_9ACTN</name>
<evidence type="ECO:0000313" key="1">
    <source>
        <dbReference type="EMBL" id="MEU5711047.1"/>
    </source>
</evidence>
<accession>A0ABV3AGH9</accession>
<dbReference type="EMBL" id="JBFAEG010000024">
    <property type="protein sequence ID" value="MEU5711047.1"/>
    <property type="molecule type" value="Genomic_DNA"/>
</dbReference>
<reference evidence="1 2" key="1">
    <citation type="submission" date="2024-06" db="EMBL/GenBank/DDBJ databases">
        <title>The Natural Products Discovery Center: Release of the First 8490 Sequenced Strains for Exploring Actinobacteria Biosynthetic Diversity.</title>
        <authorList>
            <person name="Kalkreuter E."/>
            <person name="Kautsar S.A."/>
            <person name="Yang D."/>
            <person name="Bader C.D."/>
            <person name="Teijaro C.N."/>
            <person name="Fluegel L."/>
            <person name="Davis C.M."/>
            <person name="Simpson J.R."/>
            <person name="Lauterbach L."/>
            <person name="Steele A.D."/>
            <person name="Gui C."/>
            <person name="Meng S."/>
            <person name="Li G."/>
            <person name="Viehrig K."/>
            <person name="Ye F."/>
            <person name="Su P."/>
            <person name="Kiefer A.F."/>
            <person name="Nichols A."/>
            <person name="Cepeda A.J."/>
            <person name="Yan W."/>
            <person name="Fan B."/>
            <person name="Jiang Y."/>
            <person name="Adhikari A."/>
            <person name="Zheng C.-J."/>
            <person name="Schuster L."/>
            <person name="Cowan T.M."/>
            <person name="Smanski M.J."/>
            <person name="Chevrette M.G."/>
            <person name="De Carvalho L.P.S."/>
            <person name="Shen B."/>
        </authorList>
    </citation>
    <scope>NUCLEOTIDE SEQUENCE [LARGE SCALE GENOMIC DNA]</scope>
    <source>
        <strain evidence="1 2">NPDC020594</strain>
    </source>
</reference>
<dbReference type="RefSeq" id="WP_356193025.1">
    <property type="nucleotide sequence ID" value="NZ_JBEXDP010000011.1"/>
</dbReference>
<comment type="caution">
    <text evidence="1">The sequence shown here is derived from an EMBL/GenBank/DDBJ whole genome shotgun (WGS) entry which is preliminary data.</text>
</comment>
<sequence>MASATVVLDRVGVWLSVGCPIGPSFGQRYGDREAHLKYTVSRPEELAEAIRAEVGSGGFSLASRTPWSAGESWGVCTRRCSGVSPSTDVTLYADRVVVVKP</sequence>
<evidence type="ECO:0000313" key="2">
    <source>
        <dbReference type="Proteomes" id="UP001551011"/>
    </source>
</evidence>
<keyword evidence="2" id="KW-1185">Reference proteome</keyword>
<dbReference type="Proteomes" id="UP001551011">
    <property type="component" value="Unassembled WGS sequence"/>
</dbReference>
<proteinExistence type="predicted"/>
<organism evidence="1 2">
    <name type="scientific">Streptomyces flaveolus</name>
    <dbReference type="NCBI Taxonomy" id="67297"/>
    <lineage>
        <taxon>Bacteria</taxon>
        <taxon>Bacillati</taxon>
        <taxon>Actinomycetota</taxon>
        <taxon>Actinomycetes</taxon>
        <taxon>Kitasatosporales</taxon>
        <taxon>Streptomycetaceae</taxon>
        <taxon>Streptomyces</taxon>
    </lineage>
</organism>